<dbReference type="Proteomes" id="UP000887566">
    <property type="component" value="Unplaced"/>
</dbReference>
<evidence type="ECO:0000313" key="3">
    <source>
        <dbReference type="WBParaSite" id="PSAMB.scaffold10size141368.g41.t1"/>
    </source>
</evidence>
<evidence type="ECO:0000256" key="1">
    <source>
        <dbReference type="SAM" id="Phobius"/>
    </source>
</evidence>
<feature type="transmembrane region" description="Helical" evidence="1">
    <location>
        <begin position="12"/>
        <end position="29"/>
    </location>
</feature>
<feature type="transmembrane region" description="Helical" evidence="1">
    <location>
        <begin position="41"/>
        <end position="63"/>
    </location>
</feature>
<keyword evidence="2" id="KW-1185">Reference proteome</keyword>
<organism evidence="2 3">
    <name type="scientific">Plectus sambesii</name>
    <dbReference type="NCBI Taxonomy" id="2011161"/>
    <lineage>
        <taxon>Eukaryota</taxon>
        <taxon>Metazoa</taxon>
        <taxon>Ecdysozoa</taxon>
        <taxon>Nematoda</taxon>
        <taxon>Chromadorea</taxon>
        <taxon>Plectida</taxon>
        <taxon>Plectina</taxon>
        <taxon>Plectoidea</taxon>
        <taxon>Plectidae</taxon>
        <taxon>Plectus</taxon>
    </lineage>
</organism>
<protein>
    <submittedName>
        <fullName evidence="3">G-protein coupled receptors family 1 profile domain-containing protein</fullName>
    </submittedName>
</protein>
<keyword evidence="1" id="KW-1133">Transmembrane helix</keyword>
<reference evidence="3" key="1">
    <citation type="submission" date="2022-11" db="UniProtKB">
        <authorList>
            <consortium name="WormBaseParasite"/>
        </authorList>
    </citation>
    <scope>IDENTIFICATION</scope>
</reference>
<name>A0A914ULS0_9BILA</name>
<keyword evidence="1" id="KW-0812">Transmembrane</keyword>
<keyword evidence="1" id="KW-0472">Membrane</keyword>
<feature type="transmembrane region" description="Helical" evidence="1">
    <location>
        <begin position="288"/>
        <end position="307"/>
    </location>
</feature>
<feature type="transmembrane region" description="Helical" evidence="1">
    <location>
        <begin position="179"/>
        <end position="201"/>
    </location>
</feature>
<dbReference type="WBParaSite" id="PSAMB.scaffold10size141368.g41.t1">
    <property type="protein sequence ID" value="PSAMB.scaffold10size141368.g41.t1"/>
    <property type="gene ID" value="PSAMB.scaffold10size141368.g41"/>
</dbReference>
<feature type="transmembrane region" description="Helical" evidence="1">
    <location>
        <begin position="239"/>
        <end position="258"/>
    </location>
</feature>
<feature type="transmembrane region" description="Helical" evidence="1">
    <location>
        <begin position="138"/>
        <end position="159"/>
    </location>
</feature>
<sequence>MEQENTLDAYRLLVSAAAGSTNIIFYVLLMCCQHLRTTYHWALCNVAVSEATRAVVCILMVIVRRSVISNVQMMIGRFPPNETIAFNQPYHMAKMYLEVAEVSTTIITLIFGLVAIAHLYGSLGAIDRAQPRFGRSTAILSGLIWVAGVSYFIMQLYLILQSTDVKVDAFPLMVRYFSVVDLVMTFAWLLCAVVLGVLFLLRLIKGSRQSADPVRAAVVSLCDQPETIKARNRRWRLRNLGLLAVLVGLVWVMSLHAAENIFELIFHFKLQQINFFSYASISKLIRKARMFSLSILSIVLPFTWMLLDRHMYPLLATAGRLTRRMFDGRNAHRWGFYPHIQSHIGDNESKNVEQKEYFKSPE</sequence>
<proteinExistence type="predicted"/>
<dbReference type="AlphaFoldDB" id="A0A914ULS0"/>
<evidence type="ECO:0000313" key="2">
    <source>
        <dbReference type="Proteomes" id="UP000887566"/>
    </source>
</evidence>
<feature type="transmembrane region" description="Helical" evidence="1">
    <location>
        <begin position="102"/>
        <end position="126"/>
    </location>
</feature>
<accession>A0A914ULS0</accession>